<dbReference type="PROSITE" id="PS51084">
    <property type="entry name" value="HIT_2"/>
    <property type="match status" value="1"/>
</dbReference>
<dbReference type="PRINTS" id="PR00332">
    <property type="entry name" value="HISTRIAD"/>
</dbReference>
<dbReference type="EMBL" id="VSSQ01037250">
    <property type="protein sequence ID" value="MPM89887.1"/>
    <property type="molecule type" value="Genomic_DNA"/>
</dbReference>
<sequence length="129" mass="14909">MECVFCHKENIVTDFVYEDEIVMAFMDMDPINSGHVLLIPKEHYLDVDEMPDDVLAHLMIVSKKIVSALKEIFLPDGYSVMQNGGEFNDVGHYHLHIFPRYKGDGFSWMYGGEKKKDAVDIVVEIRKRL</sequence>
<feature type="domain" description="HIT" evidence="1">
    <location>
        <begin position="1"/>
        <end position="107"/>
    </location>
</feature>
<name>A0A645DKT0_9ZZZZ</name>
<dbReference type="Gene3D" id="3.30.428.10">
    <property type="entry name" value="HIT-like"/>
    <property type="match status" value="1"/>
</dbReference>
<proteinExistence type="predicted"/>
<dbReference type="SUPFAM" id="SSF54197">
    <property type="entry name" value="HIT-like"/>
    <property type="match status" value="1"/>
</dbReference>
<evidence type="ECO:0000313" key="2">
    <source>
        <dbReference type="EMBL" id="MPM89887.1"/>
    </source>
</evidence>
<protein>
    <submittedName>
        <fullName evidence="2">Protein hit</fullName>
    </submittedName>
</protein>
<dbReference type="Pfam" id="PF01230">
    <property type="entry name" value="HIT"/>
    <property type="match status" value="1"/>
</dbReference>
<organism evidence="2">
    <name type="scientific">bioreactor metagenome</name>
    <dbReference type="NCBI Taxonomy" id="1076179"/>
    <lineage>
        <taxon>unclassified sequences</taxon>
        <taxon>metagenomes</taxon>
        <taxon>ecological metagenomes</taxon>
    </lineage>
</organism>
<dbReference type="PANTHER" id="PTHR46648:SF1">
    <property type="entry name" value="ADENOSINE 5'-MONOPHOSPHORAMIDASE HNT1"/>
    <property type="match status" value="1"/>
</dbReference>
<dbReference type="InterPro" id="IPR011146">
    <property type="entry name" value="HIT-like"/>
</dbReference>
<comment type="caution">
    <text evidence="2">The sequence shown here is derived from an EMBL/GenBank/DDBJ whole genome shotgun (WGS) entry which is preliminary data.</text>
</comment>
<dbReference type="PANTHER" id="PTHR46648">
    <property type="entry name" value="HIT FAMILY PROTEIN 1"/>
    <property type="match status" value="1"/>
</dbReference>
<gene>
    <name evidence="2" type="primary">hit_4</name>
    <name evidence="2" type="ORF">SDC9_137002</name>
</gene>
<dbReference type="GO" id="GO:0009117">
    <property type="term" value="P:nucleotide metabolic process"/>
    <property type="evidence" value="ECO:0007669"/>
    <property type="project" value="TreeGrafter"/>
</dbReference>
<dbReference type="InterPro" id="IPR036265">
    <property type="entry name" value="HIT-like_sf"/>
</dbReference>
<accession>A0A645DKT0</accession>
<dbReference type="GO" id="GO:0003824">
    <property type="term" value="F:catalytic activity"/>
    <property type="evidence" value="ECO:0007669"/>
    <property type="project" value="InterPro"/>
</dbReference>
<dbReference type="AlphaFoldDB" id="A0A645DKT0"/>
<reference evidence="2" key="1">
    <citation type="submission" date="2019-08" db="EMBL/GenBank/DDBJ databases">
        <authorList>
            <person name="Kucharzyk K."/>
            <person name="Murdoch R.W."/>
            <person name="Higgins S."/>
            <person name="Loffler F."/>
        </authorList>
    </citation>
    <scope>NUCLEOTIDE SEQUENCE</scope>
</reference>
<dbReference type="InterPro" id="IPR001310">
    <property type="entry name" value="Histidine_triad_HIT"/>
</dbReference>
<evidence type="ECO:0000259" key="1">
    <source>
        <dbReference type="PROSITE" id="PS51084"/>
    </source>
</evidence>